<gene>
    <name evidence="11" type="ORF">V0U35_10210</name>
</gene>
<keyword evidence="12" id="KW-1185">Reference proteome</keyword>
<evidence type="ECO:0000313" key="12">
    <source>
        <dbReference type="Proteomes" id="UP001310692"/>
    </source>
</evidence>
<sequence>MAEEPTEEGADGADDDAEATPKKKMGLMKLALFIGLPVVILGLGGVAALMLFTGGGDESHEVAELDEHGQPIAHGSDHASAEPEDVYFYEVPQMQVTIQNGSGGFAHLQISFHLEIADEHISEELDHELPRIIDQFQGFLREMRPEDLAGSAGGYRMRLELLRRVNLVLGEDKVRAVLIDQFVVA</sequence>
<evidence type="ECO:0000256" key="3">
    <source>
        <dbReference type="ARBA" id="ARBA00008281"/>
    </source>
</evidence>
<reference evidence="11 12" key="1">
    <citation type="submission" date="2024-01" db="EMBL/GenBank/DDBJ databases">
        <title>Hyphobacterium bacterium isolated from marine sediment.</title>
        <authorList>
            <person name="Zhao S."/>
        </authorList>
    </citation>
    <scope>NUCLEOTIDE SEQUENCE [LARGE SCALE GENOMIC DNA]</scope>
    <source>
        <strain evidence="11 12">Y60-23</strain>
    </source>
</reference>
<evidence type="ECO:0000256" key="8">
    <source>
        <dbReference type="ARBA" id="ARBA00022989"/>
    </source>
</evidence>
<evidence type="ECO:0000256" key="1">
    <source>
        <dbReference type="ARBA" id="ARBA00002254"/>
    </source>
</evidence>
<dbReference type="PANTHER" id="PTHR35091:SF2">
    <property type="entry name" value="FLAGELLAR PROTEIN FLIL"/>
    <property type="match status" value="1"/>
</dbReference>
<comment type="function">
    <text evidence="1 10">Controls the rotational direction of flagella during chemotaxis.</text>
</comment>
<evidence type="ECO:0000256" key="10">
    <source>
        <dbReference type="RuleBase" id="RU364125"/>
    </source>
</evidence>
<protein>
    <recommendedName>
        <fullName evidence="10">Flagellar protein FliL</fullName>
    </recommendedName>
</protein>
<evidence type="ECO:0000256" key="9">
    <source>
        <dbReference type="ARBA" id="ARBA00023136"/>
    </source>
</evidence>
<accession>A0ABU7LZT6</accession>
<keyword evidence="5 10" id="KW-0145">Chemotaxis</keyword>
<dbReference type="Proteomes" id="UP001310692">
    <property type="component" value="Unassembled WGS sequence"/>
</dbReference>
<feature type="transmembrane region" description="Helical" evidence="10">
    <location>
        <begin position="30"/>
        <end position="52"/>
    </location>
</feature>
<keyword evidence="9 10" id="KW-0472">Membrane</keyword>
<evidence type="ECO:0000256" key="6">
    <source>
        <dbReference type="ARBA" id="ARBA00022692"/>
    </source>
</evidence>
<proteinExistence type="inferred from homology"/>
<dbReference type="RefSeq" id="WP_330196613.1">
    <property type="nucleotide sequence ID" value="NZ_JAZDRO010000004.1"/>
</dbReference>
<keyword evidence="11" id="KW-0966">Cell projection</keyword>
<evidence type="ECO:0000256" key="2">
    <source>
        <dbReference type="ARBA" id="ARBA00004162"/>
    </source>
</evidence>
<comment type="similarity">
    <text evidence="3 10">Belongs to the FliL family.</text>
</comment>
<evidence type="ECO:0000313" key="11">
    <source>
        <dbReference type="EMBL" id="MEE2567054.1"/>
    </source>
</evidence>
<keyword evidence="8 10" id="KW-1133">Transmembrane helix</keyword>
<organism evidence="11 12">
    <name type="scientific">Hyphobacterium marinum</name>
    <dbReference type="NCBI Taxonomy" id="3116574"/>
    <lineage>
        <taxon>Bacteria</taxon>
        <taxon>Pseudomonadati</taxon>
        <taxon>Pseudomonadota</taxon>
        <taxon>Alphaproteobacteria</taxon>
        <taxon>Maricaulales</taxon>
        <taxon>Maricaulaceae</taxon>
        <taxon>Hyphobacterium</taxon>
    </lineage>
</organism>
<evidence type="ECO:0000256" key="5">
    <source>
        <dbReference type="ARBA" id="ARBA00022500"/>
    </source>
</evidence>
<keyword evidence="6 10" id="KW-0812">Transmembrane</keyword>
<comment type="caution">
    <text evidence="11">The sequence shown here is derived from an EMBL/GenBank/DDBJ whole genome shotgun (WGS) entry which is preliminary data.</text>
</comment>
<evidence type="ECO:0000256" key="7">
    <source>
        <dbReference type="ARBA" id="ARBA00022779"/>
    </source>
</evidence>
<keyword evidence="10" id="KW-0997">Cell inner membrane</keyword>
<keyword evidence="7 10" id="KW-0283">Flagellar rotation</keyword>
<name>A0ABU7LZT6_9PROT</name>
<keyword evidence="11" id="KW-0969">Cilium</keyword>
<keyword evidence="4" id="KW-1003">Cell membrane</keyword>
<dbReference type="InterPro" id="IPR005503">
    <property type="entry name" value="FliL"/>
</dbReference>
<dbReference type="EMBL" id="JAZDRO010000004">
    <property type="protein sequence ID" value="MEE2567054.1"/>
    <property type="molecule type" value="Genomic_DNA"/>
</dbReference>
<dbReference type="Pfam" id="PF03748">
    <property type="entry name" value="FliL"/>
    <property type="match status" value="1"/>
</dbReference>
<keyword evidence="11" id="KW-0282">Flagellum</keyword>
<dbReference type="PANTHER" id="PTHR35091">
    <property type="entry name" value="FLAGELLAR PROTEIN FLIL"/>
    <property type="match status" value="1"/>
</dbReference>
<evidence type="ECO:0000256" key="4">
    <source>
        <dbReference type="ARBA" id="ARBA00022475"/>
    </source>
</evidence>
<comment type="subcellular location">
    <subcellularLocation>
        <location evidence="10">Cell inner membrane</location>
    </subcellularLocation>
    <subcellularLocation>
        <location evidence="2">Cell membrane</location>
        <topology evidence="2">Single-pass membrane protein</topology>
    </subcellularLocation>
</comment>